<evidence type="ECO:0008006" key="3">
    <source>
        <dbReference type="Google" id="ProtNLM"/>
    </source>
</evidence>
<keyword evidence="2" id="KW-1185">Reference proteome</keyword>
<evidence type="ECO:0000313" key="1">
    <source>
        <dbReference type="EMBL" id="KGP71224.1"/>
    </source>
</evidence>
<organism evidence="1 2">
    <name type="scientific">Pontibacillus yanchengensis Y32</name>
    <dbReference type="NCBI Taxonomy" id="1385514"/>
    <lineage>
        <taxon>Bacteria</taxon>
        <taxon>Bacillati</taxon>
        <taxon>Bacillota</taxon>
        <taxon>Bacilli</taxon>
        <taxon>Bacillales</taxon>
        <taxon>Bacillaceae</taxon>
        <taxon>Pontibacillus</taxon>
    </lineage>
</organism>
<dbReference type="AlphaFoldDB" id="A0A0A2T6U9"/>
<dbReference type="Pfam" id="PF14165">
    <property type="entry name" value="YtzH"/>
    <property type="match status" value="1"/>
</dbReference>
<name>A0A0A2T6U9_9BACI</name>
<dbReference type="STRING" id="1385514.N782_20670"/>
<accession>A0A0A2T6U9</accession>
<dbReference type="Proteomes" id="UP000030147">
    <property type="component" value="Unassembled WGS sequence"/>
</dbReference>
<protein>
    <recommendedName>
        <fullName evidence="3">YtzH-like protein</fullName>
    </recommendedName>
</protein>
<proteinExistence type="predicted"/>
<dbReference type="eggNOG" id="ENOG5032YZY">
    <property type="taxonomic scope" value="Bacteria"/>
</dbReference>
<dbReference type="InterPro" id="IPR025547">
    <property type="entry name" value="YtzH"/>
</dbReference>
<reference evidence="1 2" key="1">
    <citation type="journal article" date="2015" name="Stand. Genomic Sci.">
        <title>High quality draft genome sequence of the moderately halophilic bacterium Pontibacillus yanchengensis Y32(T) and comparison among Pontibacillus genomes.</title>
        <authorList>
            <person name="Huang J."/>
            <person name="Qiao Z.X."/>
            <person name="Tang J.W."/>
            <person name="Wang G."/>
        </authorList>
    </citation>
    <scope>NUCLEOTIDE SEQUENCE [LARGE SCALE GENOMIC DNA]</scope>
    <source>
        <strain evidence="1 2">Y32</strain>
    </source>
</reference>
<sequence length="94" mass="10943">MMLTAKDQVHVLYDLLSEQSEDCCGTQAECQQIQRLVRSLLSKKNINDEDVLRILPEIYEYSLQAETSQDLNEYIMTNQPQLSQWASSIQNIKY</sequence>
<dbReference type="EMBL" id="AVBF01000076">
    <property type="protein sequence ID" value="KGP71224.1"/>
    <property type="molecule type" value="Genomic_DNA"/>
</dbReference>
<comment type="caution">
    <text evidence="1">The sequence shown here is derived from an EMBL/GenBank/DDBJ whole genome shotgun (WGS) entry which is preliminary data.</text>
</comment>
<evidence type="ECO:0000313" key="2">
    <source>
        <dbReference type="Proteomes" id="UP000030147"/>
    </source>
</evidence>
<gene>
    <name evidence="1" type="ORF">N782_20670</name>
</gene>